<keyword evidence="2" id="KW-1185">Reference proteome</keyword>
<evidence type="ECO:0000313" key="2">
    <source>
        <dbReference type="Proteomes" id="UP001165270"/>
    </source>
</evidence>
<name>A0ABS9XDZ8_9ACTN</name>
<dbReference type="RefSeq" id="WP_242709340.1">
    <property type="nucleotide sequence ID" value="NZ_JALDAX010000003.1"/>
</dbReference>
<dbReference type="Proteomes" id="UP001165270">
    <property type="component" value="Unassembled WGS sequence"/>
</dbReference>
<organism evidence="1 2">
    <name type="scientific">Streptomyces spinosisporus</name>
    <dbReference type="NCBI Taxonomy" id="2927582"/>
    <lineage>
        <taxon>Bacteria</taxon>
        <taxon>Bacillati</taxon>
        <taxon>Actinomycetota</taxon>
        <taxon>Actinomycetes</taxon>
        <taxon>Kitasatosporales</taxon>
        <taxon>Streptomycetaceae</taxon>
        <taxon>Streptomyces</taxon>
    </lineage>
</organism>
<gene>
    <name evidence="1" type="ORF">MQN93_11105</name>
</gene>
<accession>A0ABS9XDZ8</accession>
<proteinExistence type="predicted"/>
<comment type="caution">
    <text evidence="1">The sequence shown here is derived from an EMBL/GenBank/DDBJ whole genome shotgun (WGS) entry which is preliminary data.</text>
</comment>
<protein>
    <submittedName>
        <fullName evidence="1">Uncharacterized protein</fullName>
    </submittedName>
</protein>
<evidence type="ECO:0000313" key="1">
    <source>
        <dbReference type="EMBL" id="MCI3240271.1"/>
    </source>
</evidence>
<dbReference type="EMBL" id="JALDAX010000003">
    <property type="protein sequence ID" value="MCI3240271.1"/>
    <property type="molecule type" value="Genomic_DNA"/>
</dbReference>
<reference evidence="1" key="1">
    <citation type="submission" date="2022-03" db="EMBL/GenBank/DDBJ databases">
        <title>Streptomyces 7R015 and 7R016 isolated from Barleria lupulina in Thailand.</title>
        <authorList>
            <person name="Kanchanasin P."/>
            <person name="Phongsopitanun W."/>
            <person name="Tanasupawat S."/>
        </authorList>
    </citation>
    <scope>NUCLEOTIDE SEQUENCE</scope>
    <source>
        <strain evidence="1">7R016</strain>
    </source>
</reference>
<sequence length="64" mass="7077">MTSYVIHVWDNNENLVNQHPVSADSDATARAELDQVARQFARDHELELAYPMGGAVIARTPGRA</sequence>